<reference evidence="1" key="1">
    <citation type="submission" date="2022-04" db="EMBL/GenBank/DDBJ databases">
        <title>Mucilaginibacter sp. RS28 isolated from freshwater.</title>
        <authorList>
            <person name="Ko S.-R."/>
        </authorList>
    </citation>
    <scope>NUCLEOTIDE SEQUENCE</scope>
    <source>
        <strain evidence="1">RS28</strain>
    </source>
</reference>
<sequence length="95" mass="11002">MSNYFISISDRDGSLEQETIHDPNTKLKVKVFDLLESPFKPSKNEVQYFVTAGSNKFAFQTEGYKKQRQLLILHMIARYCVYLGLIEAQIHSTLQ</sequence>
<proteinExistence type="predicted"/>
<protein>
    <submittedName>
        <fullName evidence="1">Uncharacterized protein</fullName>
    </submittedName>
</protein>
<dbReference type="Proteomes" id="UP001139450">
    <property type="component" value="Unassembled WGS sequence"/>
</dbReference>
<gene>
    <name evidence="1" type="ORF">MUY27_14530</name>
</gene>
<evidence type="ECO:0000313" key="2">
    <source>
        <dbReference type="Proteomes" id="UP001139450"/>
    </source>
</evidence>
<accession>A0A9X2B9Z3</accession>
<keyword evidence="2" id="KW-1185">Reference proteome</keyword>
<name>A0A9X2B9Z3_9SPHI</name>
<dbReference type="EMBL" id="JALJEJ010000007">
    <property type="protein sequence ID" value="MCJ8210931.1"/>
    <property type="molecule type" value="Genomic_DNA"/>
</dbReference>
<comment type="caution">
    <text evidence="1">The sequence shown here is derived from an EMBL/GenBank/DDBJ whole genome shotgun (WGS) entry which is preliminary data.</text>
</comment>
<dbReference type="RefSeq" id="WP_245131012.1">
    <property type="nucleotide sequence ID" value="NZ_JALJEJ010000007.1"/>
</dbReference>
<organism evidence="1 2">
    <name type="scientific">Mucilaginibacter straminoryzae</name>
    <dbReference type="NCBI Taxonomy" id="2932774"/>
    <lineage>
        <taxon>Bacteria</taxon>
        <taxon>Pseudomonadati</taxon>
        <taxon>Bacteroidota</taxon>
        <taxon>Sphingobacteriia</taxon>
        <taxon>Sphingobacteriales</taxon>
        <taxon>Sphingobacteriaceae</taxon>
        <taxon>Mucilaginibacter</taxon>
    </lineage>
</organism>
<evidence type="ECO:0000313" key="1">
    <source>
        <dbReference type="EMBL" id="MCJ8210931.1"/>
    </source>
</evidence>
<dbReference type="AlphaFoldDB" id="A0A9X2B9Z3"/>